<dbReference type="RefSeq" id="WP_146900112.1">
    <property type="nucleotide sequence ID" value="NZ_BJYS01000025.1"/>
</dbReference>
<evidence type="ECO:0000313" key="2">
    <source>
        <dbReference type="EMBL" id="GEO05661.1"/>
    </source>
</evidence>
<feature type="domain" description="VOC" evidence="1">
    <location>
        <begin position="4"/>
        <end position="114"/>
    </location>
</feature>
<dbReference type="PROSITE" id="PS51819">
    <property type="entry name" value="VOC"/>
    <property type="match status" value="1"/>
</dbReference>
<protein>
    <submittedName>
        <fullName evidence="2">Glyoxalase</fullName>
    </submittedName>
</protein>
<comment type="caution">
    <text evidence="2">The sequence shown here is derived from an EMBL/GenBank/DDBJ whole genome shotgun (WGS) entry which is preliminary data.</text>
</comment>
<dbReference type="SUPFAM" id="SSF54593">
    <property type="entry name" value="Glyoxalase/Bleomycin resistance protein/Dihydroxybiphenyl dioxygenase"/>
    <property type="match status" value="1"/>
</dbReference>
<keyword evidence="3" id="KW-1185">Reference proteome</keyword>
<accession>A0A512B130</accession>
<dbReference type="Proteomes" id="UP000321532">
    <property type="component" value="Unassembled WGS sequence"/>
</dbReference>
<dbReference type="Gene3D" id="3.10.180.10">
    <property type="entry name" value="2,3-Dihydroxybiphenyl 1,2-Dioxygenase, domain 1"/>
    <property type="match status" value="1"/>
</dbReference>
<reference evidence="2 3" key="1">
    <citation type="submission" date="2019-07" db="EMBL/GenBank/DDBJ databases">
        <title>Whole genome shotgun sequence of Adhaeribacter aerolatus NBRC 106133.</title>
        <authorList>
            <person name="Hosoyama A."/>
            <person name="Uohara A."/>
            <person name="Ohji S."/>
            <person name="Ichikawa N."/>
        </authorList>
    </citation>
    <scope>NUCLEOTIDE SEQUENCE [LARGE SCALE GENOMIC DNA]</scope>
    <source>
        <strain evidence="2 3">NBRC 106133</strain>
    </source>
</reference>
<sequence length="131" mass="14490">MFQGLRTVIYHVPDLAKAKAWYSAALNILPYFDEPFYVGFNVGGFELGLDPDPTNVTTGSNVEAYWGVRNIDEAYKSLIEKGAQEHKPVREVGGEIYVATLLDPFGNIFGIIQNPHFGQVSEETGELSHLA</sequence>
<dbReference type="InterPro" id="IPR037523">
    <property type="entry name" value="VOC_core"/>
</dbReference>
<organism evidence="2 3">
    <name type="scientific">Adhaeribacter aerolatus</name>
    <dbReference type="NCBI Taxonomy" id="670289"/>
    <lineage>
        <taxon>Bacteria</taxon>
        <taxon>Pseudomonadati</taxon>
        <taxon>Bacteroidota</taxon>
        <taxon>Cytophagia</taxon>
        <taxon>Cytophagales</taxon>
        <taxon>Hymenobacteraceae</taxon>
        <taxon>Adhaeribacter</taxon>
    </lineage>
</organism>
<dbReference type="InterPro" id="IPR029068">
    <property type="entry name" value="Glyas_Bleomycin-R_OHBP_Dase"/>
</dbReference>
<dbReference type="Pfam" id="PF00903">
    <property type="entry name" value="Glyoxalase"/>
    <property type="match status" value="1"/>
</dbReference>
<gene>
    <name evidence="2" type="ORF">AAE02nite_33250</name>
</gene>
<dbReference type="AlphaFoldDB" id="A0A512B130"/>
<dbReference type="EMBL" id="BJYS01000025">
    <property type="protein sequence ID" value="GEO05661.1"/>
    <property type="molecule type" value="Genomic_DNA"/>
</dbReference>
<dbReference type="InterPro" id="IPR004360">
    <property type="entry name" value="Glyas_Fos-R_dOase_dom"/>
</dbReference>
<proteinExistence type="predicted"/>
<name>A0A512B130_9BACT</name>
<dbReference type="OrthoDB" id="4548523at2"/>
<evidence type="ECO:0000313" key="3">
    <source>
        <dbReference type="Proteomes" id="UP000321532"/>
    </source>
</evidence>
<evidence type="ECO:0000259" key="1">
    <source>
        <dbReference type="PROSITE" id="PS51819"/>
    </source>
</evidence>